<proteinExistence type="predicted"/>
<comment type="caution">
    <text evidence="1">The sequence shown here is derived from an EMBL/GenBank/DDBJ whole genome shotgun (WGS) entry which is preliminary data.</text>
</comment>
<dbReference type="EMBL" id="AMCI01006805">
    <property type="protein sequence ID" value="EJW93711.1"/>
    <property type="molecule type" value="Genomic_DNA"/>
</dbReference>
<protein>
    <submittedName>
        <fullName evidence="1">Uncharacterized protein</fullName>
    </submittedName>
</protein>
<accession>J9FFM3</accession>
<gene>
    <name evidence="1" type="ORF">EVA_18183</name>
</gene>
<evidence type="ECO:0000313" key="1">
    <source>
        <dbReference type="EMBL" id="EJW93711.1"/>
    </source>
</evidence>
<sequence>MKWKYTNKQLLYSHFSDPCVCHHRHKDLMILRCKCLM</sequence>
<organism evidence="1">
    <name type="scientific">gut metagenome</name>
    <dbReference type="NCBI Taxonomy" id="749906"/>
    <lineage>
        <taxon>unclassified sequences</taxon>
        <taxon>metagenomes</taxon>
        <taxon>organismal metagenomes</taxon>
    </lineage>
</organism>
<name>J9FFM3_9ZZZZ</name>
<reference evidence="1" key="1">
    <citation type="journal article" date="2012" name="PLoS ONE">
        <title>Gene sets for utilization of primary and secondary nutrition supplies in the distal gut of endangered iberian lynx.</title>
        <authorList>
            <person name="Alcaide M."/>
            <person name="Messina E."/>
            <person name="Richter M."/>
            <person name="Bargiela R."/>
            <person name="Peplies J."/>
            <person name="Huws S.A."/>
            <person name="Newbold C.J."/>
            <person name="Golyshin P.N."/>
            <person name="Simon M.A."/>
            <person name="Lopez G."/>
            <person name="Yakimov M.M."/>
            <person name="Ferrer M."/>
        </authorList>
    </citation>
    <scope>NUCLEOTIDE SEQUENCE</scope>
</reference>
<dbReference type="AlphaFoldDB" id="J9FFM3"/>